<reference evidence="2" key="1">
    <citation type="journal article" date="2019" name="Int. J. Syst. Evol. Microbiol.">
        <title>The Global Catalogue of Microorganisms (GCM) 10K type strain sequencing project: providing services to taxonomists for standard genome sequencing and annotation.</title>
        <authorList>
            <consortium name="The Broad Institute Genomics Platform"/>
            <consortium name="The Broad Institute Genome Sequencing Center for Infectious Disease"/>
            <person name="Wu L."/>
            <person name="Ma J."/>
        </authorList>
    </citation>
    <scope>NUCLEOTIDE SEQUENCE [LARGE SCALE GENOMIC DNA]</scope>
    <source>
        <strain evidence="2">CGMCC 4.7329</strain>
    </source>
</reference>
<dbReference type="Proteomes" id="UP000658127">
    <property type="component" value="Unassembled WGS sequence"/>
</dbReference>
<dbReference type="InterPro" id="IPR046250">
    <property type="entry name" value="DUF6283"/>
</dbReference>
<comment type="caution">
    <text evidence="1">The sequence shown here is derived from an EMBL/GenBank/DDBJ whole genome shotgun (WGS) entry which is preliminary data.</text>
</comment>
<name>A0ABQ2L205_9NOCA</name>
<accession>A0ABQ2L205</accession>
<keyword evidence="2" id="KW-1185">Reference proteome</keyword>
<evidence type="ECO:0000313" key="2">
    <source>
        <dbReference type="Proteomes" id="UP000658127"/>
    </source>
</evidence>
<dbReference type="EMBL" id="BMNE01000014">
    <property type="protein sequence ID" value="GGO00049.1"/>
    <property type="molecule type" value="Genomic_DNA"/>
</dbReference>
<dbReference type="Pfam" id="PF19800">
    <property type="entry name" value="DUF6283"/>
    <property type="match status" value="1"/>
</dbReference>
<protein>
    <submittedName>
        <fullName evidence="1">Uncharacterized protein</fullName>
    </submittedName>
</protein>
<sequence length="127" mass="13689">MRDFGEYEKLRAYGGDMGVQAPHLFQCHQTAADSSVRRMCAGWVGGHGGGELLALRLALIQARISLHTFDQAQGYESPVALFASRGEAAEHGQRDIDEPGLDAVLAIRKVARTRSDLSMADSDSSDA</sequence>
<proteinExistence type="predicted"/>
<evidence type="ECO:0000313" key="1">
    <source>
        <dbReference type="EMBL" id="GGO00049.1"/>
    </source>
</evidence>
<gene>
    <name evidence="1" type="ORF">GCM10011610_68620</name>
</gene>
<organism evidence="1 2">
    <name type="scientific">Nocardia rhizosphaerihabitans</name>
    <dbReference type="NCBI Taxonomy" id="1691570"/>
    <lineage>
        <taxon>Bacteria</taxon>
        <taxon>Bacillati</taxon>
        <taxon>Actinomycetota</taxon>
        <taxon>Actinomycetes</taxon>
        <taxon>Mycobacteriales</taxon>
        <taxon>Nocardiaceae</taxon>
        <taxon>Nocardia</taxon>
    </lineage>
</organism>